<protein>
    <submittedName>
        <fullName evidence="1">Uncharacterized protein</fullName>
    </submittedName>
</protein>
<evidence type="ECO:0000313" key="2">
    <source>
        <dbReference type="Proteomes" id="UP001054837"/>
    </source>
</evidence>
<name>A0AAV4N768_9ARAC</name>
<keyword evidence="2" id="KW-1185">Reference proteome</keyword>
<dbReference type="AlphaFoldDB" id="A0AAV4N768"/>
<reference evidence="1 2" key="1">
    <citation type="submission" date="2021-06" db="EMBL/GenBank/DDBJ databases">
        <title>Caerostris darwini draft genome.</title>
        <authorList>
            <person name="Kono N."/>
            <person name="Arakawa K."/>
        </authorList>
    </citation>
    <scope>NUCLEOTIDE SEQUENCE [LARGE SCALE GENOMIC DNA]</scope>
</reference>
<proteinExistence type="predicted"/>
<gene>
    <name evidence="1" type="ORF">CDAR_56441</name>
</gene>
<evidence type="ECO:0000313" key="1">
    <source>
        <dbReference type="EMBL" id="GIX79836.1"/>
    </source>
</evidence>
<dbReference type="Proteomes" id="UP001054837">
    <property type="component" value="Unassembled WGS sequence"/>
</dbReference>
<dbReference type="EMBL" id="BPLQ01001231">
    <property type="protein sequence ID" value="GIX79836.1"/>
    <property type="molecule type" value="Genomic_DNA"/>
</dbReference>
<organism evidence="1 2">
    <name type="scientific">Caerostris darwini</name>
    <dbReference type="NCBI Taxonomy" id="1538125"/>
    <lineage>
        <taxon>Eukaryota</taxon>
        <taxon>Metazoa</taxon>
        <taxon>Ecdysozoa</taxon>
        <taxon>Arthropoda</taxon>
        <taxon>Chelicerata</taxon>
        <taxon>Arachnida</taxon>
        <taxon>Araneae</taxon>
        <taxon>Araneomorphae</taxon>
        <taxon>Entelegynae</taxon>
        <taxon>Araneoidea</taxon>
        <taxon>Araneidae</taxon>
        <taxon>Caerostris</taxon>
    </lineage>
</organism>
<comment type="caution">
    <text evidence="1">The sequence shown here is derived from an EMBL/GenBank/DDBJ whole genome shotgun (WGS) entry which is preliminary data.</text>
</comment>
<accession>A0AAV4N768</accession>
<sequence>MKRLKTDFDSLYEFNRSDQMHRHNKDFTSFETNSSLKNAAALYASSPDTKDIVSILNPISSKSDNSFPQKYPIFSP</sequence>